<dbReference type="GeneTree" id="ENSGT00390000007731"/>
<accession>A0A5F8GYN8</accession>
<reference evidence="11 12" key="1">
    <citation type="journal article" date="2007" name="Nature">
        <title>Genome of the marsupial Monodelphis domestica reveals innovation in non-coding sequences.</title>
        <authorList>
            <person name="Mikkelsen T.S."/>
            <person name="Wakefield M.J."/>
            <person name="Aken B."/>
            <person name="Amemiya C.T."/>
            <person name="Chang J.L."/>
            <person name="Duke S."/>
            <person name="Garber M."/>
            <person name="Gentles A.J."/>
            <person name="Goodstadt L."/>
            <person name="Heger A."/>
            <person name="Jurka J."/>
            <person name="Kamal M."/>
            <person name="Mauceli E."/>
            <person name="Searle S.M."/>
            <person name="Sharpe T."/>
            <person name="Baker M.L."/>
            <person name="Batzer M.A."/>
            <person name="Benos P.V."/>
            <person name="Belov K."/>
            <person name="Clamp M."/>
            <person name="Cook A."/>
            <person name="Cuff J."/>
            <person name="Das R."/>
            <person name="Davidow L."/>
            <person name="Deakin J.E."/>
            <person name="Fazzari M.J."/>
            <person name="Glass J.L."/>
            <person name="Grabherr M."/>
            <person name="Greally J.M."/>
            <person name="Gu W."/>
            <person name="Hore T.A."/>
            <person name="Huttley G.A."/>
            <person name="Kleber M."/>
            <person name="Jirtle R.L."/>
            <person name="Koina E."/>
            <person name="Lee J.T."/>
            <person name="Mahony S."/>
            <person name="Marra M.A."/>
            <person name="Miller R.D."/>
            <person name="Nicholls R.D."/>
            <person name="Oda M."/>
            <person name="Papenfuss A.T."/>
            <person name="Parra Z.E."/>
            <person name="Pollock D.D."/>
            <person name="Ray D.A."/>
            <person name="Schein J.E."/>
            <person name="Speed T.P."/>
            <person name="Thompson K."/>
            <person name="VandeBerg J.L."/>
            <person name="Wade C.M."/>
            <person name="Walker J.A."/>
            <person name="Waters P.D."/>
            <person name="Webber C."/>
            <person name="Weidman J.R."/>
            <person name="Xie X."/>
            <person name="Zody M.C."/>
            <person name="Baldwin J."/>
            <person name="Abdouelleil A."/>
            <person name="Abdulkadir J."/>
            <person name="Abebe A."/>
            <person name="Abera B."/>
            <person name="Abreu J."/>
            <person name="Acer S.C."/>
            <person name="Aftuck L."/>
            <person name="Alexander A."/>
            <person name="An P."/>
            <person name="Anderson E."/>
            <person name="Anderson S."/>
            <person name="Arachi H."/>
            <person name="Azer M."/>
            <person name="Bachantsang P."/>
            <person name="Barry A."/>
            <person name="Bayul T."/>
            <person name="Berlin A."/>
            <person name="Bessette D."/>
            <person name="Bloom T."/>
            <person name="Bloom T."/>
            <person name="Boguslavskiy L."/>
            <person name="Bonnet C."/>
            <person name="Boukhgalter B."/>
            <person name="Bourzgui I."/>
            <person name="Brown A."/>
            <person name="Cahill P."/>
            <person name="Channer S."/>
            <person name="Cheshatsang Y."/>
            <person name="Chuda L."/>
            <person name="Citroen M."/>
            <person name="Collymore A."/>
            <person name="Cooke P."/>
            <person name="Costello M."/>
            <person name="D'Aco K."/>
            <person name="Daza R."/>
            <person name="De Haan G."/>
            <person name="DeGray S."/>
            <person name="DeMaso C."/>
            <person name="Dhargay N."/>
            <person name="Dooley K."/>
            <person name="Dooley E."/>
            <person name="Doricent M."/>
            <person name="Dorje P."/>
            <person name="Dorjee K."/>
            <person name="Dupes A."/>
            <person name="Elong R."/>
            <person name="Falk J."/>
            <person name="Farina A."/>
            <person name="Faro S."/>
            <person name="Ferguson D."/>
            <person name="Fisher S."/>
            <person name="Foley C.D."/>
            <person name="Franke A."/>
            <person name="Friedrich D."/>
            <person name="Gadbois L."/>
            <person name="Gearin G."/>
            <person name="Gearin C.R."/>
            <person name="Giannoukos G."/>
            <person name="Goode T."/>
            <person name="Graham J."/>
            <person name="Grandbois E."/>
            <person name="Grewal S."/>
            <person name="Gyaltsen K."/>
            <person name="Hafez N."/>
            <person name="Hagos B."/>
            <person name="Hall J."/>
            <person name="Henson C."/>
            <person name="Hollinger A."/>
            <person name="Honan T."/>
            <person name="Huard M.D."/>
            <person name="Hughes L."/>
            <person name="Hurhula B."/>
            <person name="Husby M.E."/>
            <person name="Kamat A."/>
            <person name="Kanga B."/>
            <person name="Kashin S."/>
            <person name="Khazanovich D."/>
            <person name="Kisner P."/>
            <person name="Lance K."/>
            <person name="Lara M."/>
            <person name="Lee W."/>
            <person name="Lennon N."/>
            <person name="Letendre F."/>
            <person name="LeVine R."/>
            <person name="Lipovsky A."/>
            <person name="Liu X."/>
            <person name="Liu J."/>
            <person name="Liu S."/>
            <person name="Lokyitsang T."/>
            <person name="Lokyitsang Y."/>
            <person name="Lubonja R."/>
            <person name="Lui A."/>
            <person name="MacDonald P."/>
            <person name="Magnisalis V."/>
            <person name="Maru K."/>
            <person name="Matthews C."/>
            <person name="McCusker W."/>
            <person name="McDonough S."/>
            <person name="Mehta T."/>
            <person name="Meldrim J."/>
            <person name="Meneus L."/>
            <person name="Mihai O."/>
            <person name="Mihalev A."/>
            <person name="Mihova T."/>
            <person name="Mittelman R."/>
            <person name="Mlenga V."/>
            <person name="Montmayeur A."/>
            <person name="Mulrain L."/>
            <person name="Navidi A."/>
            <person name="Naylor J."/>
            <person name="Negash T."/>
            <person name="Nguyen T."/>
            <person name="Nguyen N."/>
            <person name="Nicol R."/>
            <person name="Norbu C."/>
            <person name="Norbu N."/>
            <person name="Novod N."/>
            <person name="O'Neill B."/>
            <person name="Osman S."/>
            <person name="Markiewicz E."/>
            <person name="Oyono O.L."/>
            <person name="Patti C."/>
            <person name="Phunkhang P."/>
            <person name="Pierre F."/>
            <person name="Priest M."/>
            <person name="Raghuraman S."/>
            <person name="Rege F."/>
            <person name="Reyes R."/>
            <person name="Rise C."/>
            <person name="Rogov P."/>
            <person name="Ross K."/>
            <person name="Ryan E."/>
            <person name="Settipalli S."/>
            <person name="Shea T."/>
            <person name="Sherpa N."/>
            <person name="Shi L."/>
            <person name="Shih D."/>
            <person name="Sparrow T."/>
            <person name="Spaulding J."/>
            <person name="Stalker J."/>
            <person name="Stange-Thomann N."/>
            <person name="Stavropoulos S."/>
            <person name="Stone C."/>
            <person name="Strader C."/>
            <person name="Tesfaye S."/>
            <person name="Thomson T."/>
            <person name="Thoulutsang Y."/>
            <person name="Thoulutsang D."/>
            <person name="Topham K."/>
            <person name="Topping I."/>
            <person name="Tsamla T."/>
            <person name="Vassiliev H."/>
            <person name="Vo A."/>
            <person name="Wangchuk T."/>
            <person name="Wangdi T."/>
            <person name="Weiand M."/>
            <person name="Wilkinson J."/>
            <person name="Wilson A."/>
            <person name="Yadav S."/>
            <person name="Young G."/>
            <person name="Yu Q."/>
            <person name="Zembek L."/>
            <person name="Zhong D."/>
            <person name="Zimmer A."/>
            <person name="Zwirko Z."/>
            <person name="Jaffe D.B."/>
            <person name="Alvarez P."/>
            <person name="Brockman W."/>
            <person name="Butler J."/>
            <person name="Chin C."/>
            <person name="Gnerre S."/>
            <person name="MacCallum I."/>
            <person name="Graves J.A."/>
            <person name="Ponting C.P."/>
            <person name="Breen M."/>
            <person name="Samollow P.B."/>
            <person name="Lander E.S."/>
            <person name="Lindblad-Toh K."/>
        </authorList>
    </citation>
    <scope>NUCLEOTIDE SEQUENCE [LARGE SCALE GENOMIC DNA]</scope>
</reference>
<dbReference type="Gene3D" id="2.60.40.10">
    <property type="entry name" value="Immunoglobulins"/>
    <property type="match status" value="1"/>
</dbReference>
<dbReference type="FunCoup" id="A0A5F8GYN8">
    <property type="interactions" value="141"/>
</dbReference>
<dbReference type="GO" id="GO:0030315">
    <property type="term" value="C:T-tubule"/>
    <property type="evidence" value="ECO:0007669"/>
    <property type="project" value="UniProtKB-SubCell"/>
</dbReference>
<evidence type="ECO:0000256" key="7">
    <source>
        <dbReference type="ARBA" id="ARBA00075794"/>
    </source>
</evidence>
<dbReference type="GO" id="GO:0061723">
    <property type="term" value="P:glycophagy"/>
    <property type="evidence" value="ECO:0007669"/>
    <property type="project" value="UniProtKB-ARBA"/>
</dbReference>
<dbReference type="GO" id="GO:0005789">
    <property type="term" value="C:endoplasmic reticulum membrane"/>
    <property type="evidence" value="ECO:0007669"/>
    <property type="project" value="UniProtKB-SubCell"/>
</dbReference>
<dbReference type="Ensembl" id="ENSMODT00000052332.1">
    <property type="protein sequence ID" value="ENSMODP00000052743.1"/>
    <property type="gene ID" value="ENSMODG00000041735.1"/>
</dbReference>
<dbReference type="InterPro" id="IPR013784">
    <property type="entry name" value="Carb-bd-like_fold"/>
</dbReference>
<gene>
    <name evidence="11" type="primary">STBD1</name>
</gene>
<dbReference type="OMA" id="RADNEDW"/>
<dbReference type="Bgee" id="ENSMODG00000041735">
    <property type="expression patterns" value="Expressed in skeletal muscle tissue and 16 other cell types or tissues"/>
</dbReference>
<dbReference type="AlphaFoldDB" id="A0A5F8GYN8"/>
<comment type="subunit">
    <text evidence="5">Interacts with the ATG8 family proteins GABARAP and GABARAPL1. Interacts with several glycogen-associated proteins, such as GYS2 (liver glycogen synthase), GDE (glycogen debranching enzyme), GBE1 (glycogen branching enzyme 1) and EPM2A (Laforin).</text>
</comment>
<dbReference type="GO" id="GO:2001070">
    <property type="term" value="F:starch binding"/>
    <property type="evidence" value="ECO:0007669"/>
    <property type="project" value="InterPro"/>
</dbReference>
<dbReference type="PROSITE" id="PS51166">
    <property type="entry name" value="CBM20"/>
    <property type="match status" value="1"/>
</dbReference>
<reference evidence="11" key="2">
    <citation type="submission" date="2025-08" db="UniProtKB">
        <authorList>
            <consortium name="Ensembl"/>
        </authorList>
    </citation>
    <scope>IDENTIFICATION</scope>
</reference>
<dbReference type="InterPro" id="IPR002044">
    <property type="entry name" value="CBM20"/>
</dbReference>
<dbReference type="STRING" id="13616.ENSMODP00000052743"/>
<evidence type="ECO:0000313" key="12">
    <source>
        <dbReference type="Proteomes" id="UP000002280"/>
    </source>
</evidence>
<dbReference type="GO" id="GO:2001069">
    <property type="term" value="F:glycogen binding"/>
    <property type="evidence" value="ECO:0007669"/>
    <property type="project" value="InterPro"/>
</dbReference>
<feature type="compositionally biased region" description="Polar residues" evidence="9">
    <location>
        <begin position="89"/>
        <end position="118"/>
    </location>
</feature>
<dbReference type="PANTHER" id="PTHR15048:SF0">
    <property type="entry name" value="STARCH-BINDING DOMAIN-CONTAINING PROTEIN 1"/>
    <property type="match status" value="1"/>
</dbReference>
<dbReference type="SUPFAM" id="SSF49452">
    <property type="entry name" value="Starch-binding domain-like"/>
    <property type="match status" value="1"/>
</dbReference>
<dbReference type="RefSeq" id="XP_007495811.1">
    <property type="nucleotide sequence ID" value="XM_007495749.3"/>
</dbReference>
<dbReference type="InterPro" id="IPR034838">
    <property type="entry name" value="CBM20_genethonin_1"/>
</dbReference>
<comment type="function">
    <text evidence="3">Acts as a cargo receptor for glycogen. Delivers its cargo to an autophagic pathway called glycophagy, resulting in the transport of glycogen to lysosomes.</text>
</comment>
<dbReference type="GeneID" id="103104419"/>
<keyword evidence="12" id="KW-1185">Reference proteome</keyword>
<evidence type="ECO:0000256" key="6">
    <source>
        <dbReference type="ARBA" id="ARBA00073038"/>
    </source>
</evidence>
<organism evidence="11 12">
    <name type="scientific">Monodelphis domestica</name>
    <name type="common">Gray short-tailed opossum</name>
    <dbReference type="NCBI Taxonomy" id="13616"/>
    <lineage>
        <taxon>Eukaryota</taxon>
        <taxon>Metazoa</taxon>
        <taxon>Chordata</taxon>
        <taxon>Craniata</taxon>
        <taxon>Vertebrata</taxon>
        <taxon>Euteleostomi</taxon>
        <taxon>Mammalia</taxon>
        <taxon>Metatheria</taxon>
        <taxon>Didelphimorphia</taxon>
        <taxon>Didelphidae</taxon>
        <taxon>Monodelphis</taxon>
    </lineage>
</organism>
<dbReference type="GO" id="GO:0016020">
    <property type="term" value="C:membrane"/>
    <property type="evidence" value="ECO:0000318"/>
    <property type="project" value="GO_Central"/>
</dbReference>
<evidence type="ECO:0000256" key="2">
    <source>
        <dbReference type="ARBA" id="ARBA00024012"/>
    </source>
</evidence>
<dbReference type="OrthoDB" id="6123450at2759"/>
<evidence type="ECO:0000313" key="11">
    <source>
        <dbReference type="Ensembl" id="ENSMODP00000052743.1"/>
    </source>
</evidence>
<dbReference type="Proteomes" id="UP000002280">
    <property type="component" value="Chromosome 5"/>
</dbReference>
<evidence type="ECO:0000256" key="4">
    <source>
        <dbReference type="ARBA" id="ARBA00060405"/>
    </source>
</evidence>
<dbReference type="InterPro" id="IPR013783">
    <property type="entry name" value="Ig-like_fold"/>
</dbReference>
<dbReference type="FunFam" id="2.60.40.10:FF:000552">
    <property type="entry name" value="Related to glucoamylase"/>
    <property type="match status" value="1"/>
</dbReference>
<dbReference type="InParanoid" id="A0A5F8GYN8"/>
<evidence type="ECO:0000256" key="9">
    <source>
        <dbReference type="SAM" id="MobiDB-lite"/>
    </source>
</evidence>
<evidence type="ECO:0000256" key="3">
    <source>
        <dbReference type="ARBA" id="ARBA00053886"/>
    </source>
</evidence>
<evidence type="ECO:0000256" key="5">
    <source>
        <dbReference type="ARBA" id="ARBA00062412"/>
    </source>
</evidence>
<evidence type="ECO:0000259" key="10">
    <source>
        <dbReference type="PROSITE" id="PS51166"/>
    </source>
</evidence>
<dbReference type="CTD" id="8987"/>
<evidence type="ECO:0000256" key="1">
    <source>
        <dbReference type="ARBA" id="ARBA00004643"/>
    </source>
</evidence>
<evidence type="ECO:0000256" key="8">
    <source>
        <dbReference type="ARBA" id="ARBA00076001"/>
    </source>
</evidence>
<proteinExistence type="predicted"/>
<dbReference type="SMART" id="SM01065">
    <property type="entry name" value="CBM_2"/>
    <property type="match status" value="1"/>
</dbReference>
<name>A0A5F8GYN8_MONDO</name>
<dbReference type="Pfam" id="PF00686">
    <property type="entry name" value="CBM_20"/>
    <property type="match status" value="1"/>
</dbReference>
<comment type="subcellular location">
    <subcellularLocation>
        <location evidence="2">Cell membrane</location>
        <location evidence="2">Sarcolemma</location>
        <location evidence="2">T-tubule</location>
    </subcellularLocation>
    <subcellularLocation>
        <location evidence="1">Endoplasmic reticulum membrane</location>
        <topology evidence="1">Single-pass type III membrane protein</topology>
    </subcellularLocation>
    <subcellularLocation>
        <location evidence="4">Preautophagosomal structure membrane</location>
        <topology evidence="4">Single-pass type III membrane protein</topology>
    </subcellularLocation>
</comment>
<dbReference type="PANTHER" id="PTHR15048">
    <property type="entry name" value="STARCH-BINDING DOMAIN-CONTAINING PROTEIN 1"/>
    <property type="match status" value="1"/>
</dbReference>
<feature type="region of interest" description="Disordered" evidence="9">
    <location>
        <begin position="43"/>
        <end position="120"/>
    </location>
</feature>
<reference evidence="11" key="3">
    <citation type="submission" date="2025-09" db="UniProtKB">
        <authorList>
            <consortium name="Ensembl"/>
        </authorList>
    </citation>
    <scope>IDENTIFICATION</scope>
</reference>
<sequence>MGAVWSALLVGGGLAGALFIWLLRGDSGGQDAGPRELLPAERAPAARGGDGGGNSGDPLDPKPKQVAQLREQKGDWNVQKTAGEHHQESNGCLVSESKSSSLEGPTWKPQNSSTQNLNCLRPGEQVYSSQMLKMEFPNSMNHSEVLNSESLEPSLPTAVHSSGKFPSDNSFMDKPEEQVRALQVESSALADHEHWEMVPRHSLWRDADKGKTSEPSHSGVSILEPQKLDYGGDTLKDAKGQEVQLKTKRVAAVSQQVNVQFQVHYVTMSDASLVAVTGDHETLGGWHSYIPLQCGKDWFWSRSVPLPIDTTLKWKFVVVENGSIIRWEECCNRILETGHEDKIVYKWWGCH</sequence>
<dbReference type="GO" id="GO:0034045">
    <property type="term" value="C:phagophore assembly site membrane"/>
    <property type="evidence" value="ECO:0007669"/>
    <property type="project" value="UniProtKB-SubCell"/>
</dbReference>
<feature type="domain" description="CBM20" evidence="10">
    <location>
        <begin position="251"/>
        <end position="350"/>
    </location>
</feature>
<dbReference type="CDD" id="cd05813">
    <property type="entry name" value="CBM20_genethonin_1"/>
    <property type="match status" value="1"/>
</dbReference>
<protein>
    <recommendedName>
        <fullName evidence="6">Starch-binding domain-containing protein 1</fullName>
    </recommendedName>
    <alternativeName>
        <fullName evidence="7">Genethonin-1</fullName>
    </alternativeName>
    <alternativeName>
        <fullName evidence="8">Glycophagy cargo receptor stbd1</fullName>
    </alternativeName>
</protein>